<proteinExistence type="inferred from homology"/>
<keyword evidence="2 5" id="KW-0057">Aromatic amino acid biosynthesis</keyword>
<keyword evidence="3 5" id="KW-0456">Lyase</keyword>
<evidence type="ECO:0000256" key="1">
    <source>
        <dbReference type="ARBA" id="ARBA00001864"/>
    </source>
</evidence>
<dbReference type="PANTHER" id="PTHR43699:SF1">
    <property type="entry name" value="3-DEHYDROQUINATE DEHYDRATASE"/>
    <property type="match status" value="1"/>
</dbReference>
<reference evidence="6 8" key="1">
    <citation type="submission" date="2013-03" db="EMBL/GenBank/DDBJ databases">
        <title>The Genome Sequence of Enterococcus avium ATCC_14025 (Illumina only assembly).</title>
        <authorList>
            <consortium name="The Broad Institute Genomics Platform"/>
            <consortium name="The Broad Institute Genome Sequencing Center for Infectious Disease"/>
            <person name="Earl A."/>
            <person name="Russ C."/>
            <person name="Gilmore M."/>
            <person name="Surin D."/>
            <person name="Walker B."/>
            <person name="Young S."/>
            <person name="Zeng Q."/>
            <person name="Gargeya S."/>
            <person name="Fitzgerald M."/>
            <person name="Haas B."/>
            <person name="Abouelleil A."/>
            <person name="Allen A.W."/>
            <person name="Alvarado L."/>
            <person name="Arachchi H.M."/>
            <person name="Berlin A.M."/>
            <person name="Chapman S.B."/>
            <person name="Gainer-Dewar J."/>
            <person name="Goldberg J."/>
            <person name="Griggs A."/>
            <person name="Gujja S."/>
            <person name="Hansen M."/>
            <person name="Howarth C."/>
            <person name="Imamovic A."/>
            <person name="Ireland A."/>
            <person name="Larimer J."/>
            <person name="McCowan C."/>
            <person name="Murphy C."/>
            <person name="Pearson M."/>
            <person name="Poon T.W."/>
            <person name="Priest M."/>
            <person name="Roberts A."/>
            <person name="Saif S."/>
            <person name="Shea T."/>
            <person name="Sisk P."/>
            <person name="Sykes S."/>
            <person name="Wortman J."/>
            <person name="Nusbaum C."/>
            <person name="Birren B."/>
        </authorList>
    </citation>
    <scope>NUCLEOTIDE SEQUENCE [LARGE SCALE GENOMIC DNA]</scope>
    <source>
        <strain evidence="6 8">ATCC 14025</strain>
    </source>
</reference>
<dbReference type="InterPro" id="IPR018508">
    <property type="entry name" value="3-dehydroquinate_DH_AS"/>
</dbReference>
<feature type="binding site" evidence="5">
    <location>
        <position position="212"/>
    </location>
    <ligand>
        <name>3-dehydroquinate</name>
        <dbReference type="ChEBI" id="CHEBI:32364"/>
    </ligand>
</feature>
<accession>A0AAV3J668</accession>
<dbReference type="InterPro" id="IPR050146">
    <property type="entry name" value="Type-I_3-dehydroquinase"/>
</dbReference>
<evidence type="ECO:0000313" key="7">
    <source>
        <dbReference type="EMBL" id="EOU26704.1"/>
    </source>
</evidence>
<gene>
    <name evidence="5" type="primary">aroD</name>
    <name evidence="7" type="ORF">I570_00460</name>
    <name evidence="6" type="ORF">OMU_01746</name>
</gene>
<comment type="pathway">
    <text evidence="5">Metabolic intermediate biosynthesis; chorismate biosynthesis; chorismate from D-erythrose 4-phosphate and phosphoenolpyruvate: step 3/7.</text>
</comment>
<reference evidence="7 9" key="2">
    <citation type="submission" date="2013-03" db="EMBL/GenBank/DDBJ databases">
        <title>The Genome Sequence of Enterococcus avium ATCC_14025 (PacBio/Illumina hybrid assembly).</title>
        <authorList>
            <consortium name="The Broad Institute Genomics Platform"/>
            <consortium name="The Broad Institute Genome Sequencing Center for Infectious Disease"/>
            <person name="Earl A."/>
            <person name="Russ C."/>
            <person name="Gilmore M."/>
            <person name="Surin D."/>
            <person name="Walker B."/>
            <person name="Young S."/>
            <person name="Zeng Q."/>
            <person name="Gargeya S."/>
            <person name="Fitzgerald M."/>
            <person name="Haas B."/>
            <person name="Abouelleil A."/>
            <person name="Allen A.W."/>
            <person name="Alvarado L."/>
            <person name="Arachchi H.M."/>
            <person name="Berlin A.M."/>
            <person name="Chapman S.B."/>
            <person name="Gainer-Dewar J."/>
            <person name="Goldberg J."/>
            <person name="Griggs A."/>
            <person name="Gujja S."/>
            <person name="Hansen M."/>
            <person name="Howarth C."/>
            <person name="Imamovic A."/>
            <person name="Ireland A."/>
            <person name="Larimer J."/>
            <person name="McCowan C."/>
            <person name="Murphy C."/>
            <person name="Pearson M."/>
            <person name="Poon T.W."/>
            <person name="Priest M."/>
            <person name="Roberts A."/>
            <person name="Saif S."/>
            <person name="Shea T."/>
            <person name="Sisk P."/>
            <person name="Sykes S."/>
            <person name="Wortman J."/>
            <person name="Nusbaum C."/>
            <person name="Birren B."/>
        </authorList>
    </citation>
    <scope>NUCLEOTIDE SEQUENCE [LARGE SCALE GENOMIC DNA]</scope>
    <source>
        <strain evidence="7 9">ATCC 14025</strain>
    </source>
</reference>
<dbReference type="PANTHER" id="PTHR43699">
    <property type="entry name" value="3-DEHYDROQUINATE DEHYDRATASE"/>
    <property type="match status" value="1"/>
</dbReference>
<dbReference type="InterPro" id="IPR001381">
    <property type="entry name" value="DHquinase_I"/>
</dbReference>
<dbReference type="GO" id="GO:0009073">
    <property type="term" value="P:aromatic amino acid family biosynthetic process"/>
    <property type="evidence" value="ECO:0007669"/>
    <property type="project" value="UniProtKB-KW"/>
</dbReference>
<keyword evidence="5" id="KW-0028">Amino-acid biosynthesis</keyword>
<dbReference type="InterPro" id="IPR013785">
    <property type="entry name" value="Aldolase_TIM"/>
</dbReference>
<evidence type="ECO:0000256" key="2">
    <source>
        <dbReference type="ARBA" id="ARBA00023141"/>
    </source>
</evidence>
<dbReference type="GO" id="GO:0009423">
    <property type="term" value="P:chorismate biosynthetic process"/>
    <property type="evidence" value="ECO:0007669"/>
    <property type="project" value="UniProtKB-UniRule"/>
</dbReference>
<comment type="similarity">
    <text evidence="5">Belongs to the type-I 3-dehydroquinase family.</text>
</comment>
<keyword evidence="4 5" id="KW-0704">Schiff base</keyword>
<dbReference type="CDD" id="cd00502">
    <property type="entry name" value="DHQase_I"/>
    <property type="match status" value="1"/>
</dbReference>
<feature type="binding site" evidence="5">
    <location>
        <position position="231"/>
    </location>
    <ligand>
        <name>3-dehydroquinate</name>
        <dbReference type="ChEBI" id="CHEBI:32364"/>
    </ligand>
</feature>
<evidence type="ECO:0000256" key="5">
    <source>
        <dbReference type="HAMAP-Rule" id="MF_00214"/>
    </source>
</evidence>
<dbReference type="RefSeq" id="WP_016179677.1">
    <property type="nucleotide sequence ID" value="NZ_KE136362.1"/>
</dbReference>
<comment type="function">
    <text evidence="5">Involved in the third step of the chorismate pathway, which leads to the biosynthesis of aromatic amino acids. Catalyzes the cis-dehydration of 3-dehydroquinate (DHQ) and introduces the first double bond of the aromatic ring to yield 3-dehydroshikimate.</text>
</comment>
<dbReference type="GO" id="GO:0008652">
    <property type="term" value="P:amino acid biosynthetic process"/>
    <property type="evidence" value="ECO:0007669"/>
    <property type="project" value="UniProtKB-KW"/>
</dbReference>
<comment type="caution">
    <text evidence="7">The sequence shown here is derived from an EMBL/GenBank/DDBJ whole genome shotgun (WGS) entry which is preliminary data.</text>
</comment>
<dbReference type="Pfam" id="PF01487">
    <property type="entry name" value="DHquinase_I"/>
    <property type="match status" value="1"/>
</dbReference>
<dbReference type="AlphaFoldDB" id="A0AAV3J668"/>
<evidence type="ECO:0000256" key="4">
    <source>
        <dbReference type="ARBA" id="ARBA00023270"/>
    </source>
</evidence>
<comment type="catalytic activity">
    <reaction evidence="1 5">
        <text>3-dehydroquinate = 3-dehydroshikimate + H2O</text>
        <dbReference type="Rhea" id="RHEA:21096"/>
        <dbReference type="ChEBI" id="CHEBI:15377"/>
        <dbReference type="ChEBI" id="CHEBI:16630"/>
        <dbReference type="ChEBI" id="CHEBI:32364"/>
        <dbReference type="EC" id="4.2.1.10"/>
    </reaction>
</comment>
<feature type="active site" description="Schiff-base intermediate with substrate" evidence="5">
    <location>
        <position position="169"/>
    </location>
</feature>
<comment type="caution">
    <text evidence="5">Lacks conserved residue(s) required for the propagation of feature annotation.</text>
</comment>
<evidence type="ECO:0000313" key="8">
    <source>
        <dbReference type="Proteomes" id="UP000014104"/>
    </source>
</evidence>
<dbReference type="GO" id="GO:0003855">
    <property type="term" value="F:3-dehydroquinate dehydratase activity"/>
    <property type="evidence" value="ECO:0007669"/>
    <property type="project" value="UniProtKB-UniRule"/>
</dbReference>
<feature type="binding site" evidence="5">
    <location>
        <position position="235"/>
    </location>
    <ligand>
        <name>3-dehydroquinate</name>
        <dbReference type="ChEBI" id="CHEBI:32364"/>
    </ligand>
</feature>
<dbReference type="Proteomes" id="UP000014104">
    <property type="component" value="Unassembled WGS sequence"/>
</dbReference>
<dbReference type="EMBL" id="ASWL01000001">
    <property type="protein sequence ID" value="EOU26704.1"/>
    <property type="molecule type" value="Genomic_DNA"/>
</dbReference>
<name>A0AAV3J668_ENTAV</name>
<evidence type="ECO:0000313" key="9">
    <source>
        <dbReference type="Proteomes" id="UP000014107"/>
    </source>
</evidence>
<keyword evidence="8" id="KW-1185">Reference proteome</keyword>
<dbReference type="PROSITE" id="PS01028">
    <property type="entry name" value="DEHYDROQUINASE_I"/>
    <property type="match status" value="1"/>
</dbReference>
<feature type="binding site" evidence="5">
    <location>
        <position position="81"/>
    </location>
    <ligand>
        <name>3-dehydroquinate</name>
        <dbReference type="ChEBI" id="CHEBI:32364"/>
    </ligand>
</feature>
<dbReference type="EC" id="4.2.1.10" evidence="5"/>
<evidence type="ECO:0000313" key="6">
    <source>
        <dbReference type="EMBL" id="EOT47377.1"/>
    </source>
</evidence>
<dbReference type="EMBL" id="AHYV01000013">
    <property type="protein sequence ID" value="EOT47377.1"/>
    <property type="molecule type" value="Genomic_DNA"/>
</dbReference>
<dbReference type="FunFam" id="3.20.20.70:FF:000047">
    <property type="entry name" value="3-dehydroquinate dehydratase"/>
    <property type="match status" value="1"/>
</dbReference>
<comment type="subunit">
    <text evidence="5">Homodimer.</text>
</comment>
<feature type="binding site" evidence="5">
    <location>
        <begin position="46"/>
        <end position="48"/>
    </location>
    <ligand>
        <name>3-dehydroquinate</name>
        <dbReference type="ChEBI" id="CHEBI:32364"/>
    </ligand>
</feature>
<dbReference type="Gene3D" id="3.20.20.70">
    <property type="entry name" value="Aldolase class I"/>
    <property type="match status" value="1"/>
</dbReference>
<feature type="active site" description="Proton donor/acceptor" evidence="5">
    <location>
        <position position="142"/>
    </location>
</feature>
<protein>
    <recommendedName>
        <fullName evidence="5">3-dehydroquinate dehydratase</fullName>
        <shortName evidence="5">3-dehydroquinase</shortName>
        <ecNumber evidence="5">4.2.1.10</ecNumber>
    </recommendedName>
    <alternativeName>
        <fullName evidence="5">Type I DHQase</fullName>
    </alternativeName>
    <alternativeName>
        <fullName evidence="5">Type I dehydroquinase</fullName>
        <shortName evidence="5">DHQ1</shortName>
    </alternativeName>
</protein>
<dbReference type="NCBIfam" id="TIGR01093">
    <property type="entry name" value="aroD"/>
    <property type="match status" value="1"/>
</dbReference>
<dbReference type="Proteomes" id="UP000014107">
    <property type="component" value="Unassembled WGS sequence"/>
</dbReference>
<dbReference type="SUPFAM" id="SSF51569">
    <property type="entry name" value="Aldolase"/>
    <property type="match status" value="1"/>
</dbReference>
<sequence>MNTVTIDQVTIGEGQPKIIVPLLDRTETDLLSSAEHIQQLDCDIVEWRIDFFQEVEKPEIVAELSHKIKKALNKPLLITFRTYKEGGELPLSEEKYFEIYETLIKQGCLDLIDLELFMPDKLVAQTITAAHEKDIKVILCNHDFDKTPSKQEILSRLQQMQLKGADICKIAVMPRNSEDVLTLLEATREMYENYADRPLITMSMGTLGMISRISGQVFGSAATFGSAGTASAPGQISVSELRKLLNTLQV</sequence>
<dbReference type="GO" id="GO:0046279">
    <property type="term" value="P:3,4-dihydroxybenzoate biosynthetic process"/>
    <property type="evidence" value="ECO:0007669"/>
    <property type="project" value="TreeGrafter"/>
</dbReference>
<evidence type="ECO:0000256" key="3">
    <source>
        <dbReference type="ARBA" id="ARBA00023239"/>
    </source>
</evidence>
<organism evidence="7 9">
    <name type="scientific">Enterococcus avium ATCC 14025</name>
    <dbReference type="NCBI Taxonomy" id="1140002"/>
    <lineage>
        <taxon>Bacteria</taxon>
        <taxon>Bacillati</taxon>
        <taxon>Bacillota</taxon>
        <taxon>Bacilli</taxon>
        <taxon>Lactobacillales</taxon>
        <taxon>Enterococcaceae</taxon>
        <taxon>Enterococcus</taxon>
    </lineage>
</organism>
<dbReference type="HAMAP" id="MF_00214">
    <property type="entry name" value="AroD"/>
    <property type="match status" value="1"/>
</dbReference>